<dbReference type="CDD" id="cd07302">
    <property type="entry name" value="CHD"/>
    <property type="match status" value="1"/>
</dbReference>
<name>A0A6J4QJX7_9BURK</name>
<feature type="transmembrane region" description="Helical" evidence="8">
    <location>
        <begin position="47"/>
        <end position="68"/>
    </location>
</feature>
<evidence type="ECO:0000256" key="3">
    <source>
        <dbReference type="ARBA" id="ARBA00022741"/>
    </source>
</evidence>
<comment type="similarity">
    <text evidence="7">Belongs to the adenylyl cyclase class-4/guanylyl cyclase family.</text>
</comment>
<dbReference type="PROSITE" id="PS50125">
    <property type="entry name" value="GUANYLATE_CYCLASE_2"/>
    <property type="match status" value="1"/>
</dbReference>
<evidence type="ECO:0000256" key="8">
    <source>
        <dbReference type="SAM" id="Phobius"/>
    </source>
</evidence>
<dbReference type="GO" id="GO:0035556">
    <property type="term" value="P:intracellular signal transduction"/>
    <property type="evidence" value="ECO:0007669"/>
    <property type="project" value="InterPro"/>
</dbReference>
<dbReference type="GO" id="GO:0016020">
    <property type="term" value="C:membrane"/>
    <property type="evidence" value="ECO:0007669"/>
    <property type="project" value="UniProtKB-SubCell"/>
</dbReference>
<evidence type="ECO:0000256" key="4">
    <source>
        <dbReference type="ARBA" id="ARBA00022989"/>
    </source>
</evidence>
<keyword evidence="6 7" id="KW-0456">Lyase</keyword>
<evidence type="ECO:0000256" key="1">
    <source>
        <dbReference type="ARBA" id="ARBA00004370"/>
    </source>
</evidence>
<proteinExistence type="inferred from homology"/>
<dbReference type="InterPro" id="IPR050401">
    <property type="entry name" value="Cyclic_nucleotide_synthase"/>
</dbReference>
<dbReference type="EMBL" id="CADCUX010000742">
    <property type="protein sequence ID" value="CAA9442818.1"/>
    <property type="molecule type" value="Genomic_DNA"/>
</dbReference>
<dbReference type="GO" id="GO:0004016">
    <property type="term" value="F:adenylate cyclase activity"/>
    <property type="evidence" value="ECO:0007669"/>
    <property type="project" value="UniProtKB-ARBA"/>
</dbReference>
<evidence type="ECO:0000256" key="7">
    <source>
        <dbReference type="RuleBase" id="RU000405"/>
    </source>
</evidence>
<reference evidence="10" key="1">
    <citation type="submission" date="2020-02" db="EMBL/GenBank/DDBJ databases">
        <authorList>
            <person name="Meier V. D."/>
        </authorList>
    </citation>
    <scope>NUCLEOTIDE SEQUENCE</scope>
    <source>
        <strain evidence="10">AVDCRST_MAG51</strain>
    </source>
</reference>
<comment type="subcellular location">
    <subcellularLocation>
        <location evidence="1">Membrane</location>
    </subcellularLocation>
</comment>
<evidence type="ECO:0000259" key="9">
    <source>
        <dbReference type="PROSITE" id="PS50125"/>
    </source>
</evidence>
<dbReference type="InterPro" id="IPR029787">
    <property type="entry name" value="Nucleotide_cyclase"/>
</dbReference>
<dbReference type="Pfam" id="PF00211">
    <property type="entry name" value="Guanylate_cyc"/>
    <property type="match status" value="1"/>
</dbReference>
<evidence type="ECO:0000256" key="5">
    <source>
        <dbReference type="ARBA" id="ARBA00023136"/>
    </source>
</evidence>
<dbReference type="GO" id="GO:0009190">
    <property type="term" value="P:cyclic nucleotide biosynthetic process"/>
    <property type="evidence" value="ECO:0007669"/>
    <property type="project" value="InterPro"/>
</dbReference>
<feature type="transmembrane region" description="Helical" evidence="8">
    <location>
        <begin position="21"/>
        <end position="41"/>
    </location>
</feature>
<evidence type="ECO:0000256" key="6">
    <source>
        <dbReference type="ARBA" id="ARBA00023239"/>
    </source>
</evidence>
<accession>A0A6J4QJX7</accession>
<evidence type="ECO:0000313" key="10">
    <source>
        <dbReference type="EMBL" id="CAA9442818.1"/>
    </source>
</evidence>
<dbReference type="AlphaFoldDB" id="A0A6J4QJX7"/>
<dbReference type="SMART" id="SM00044">
    <property type="entry name" value="CYCc"/>
    <property type="match status" value="1"/>
</dbReference>
<dbReference type="Gene3D" id="3.30.70.1230">
    <property type="entry name" value="Nucleotide cyclase"/>
    <property type="match status" value="1"/>
</dbReference>
<dbReference type="InterPro" id="IPR001054">
    <property type="entry name" value="A/G_cyclase"/>
</dbReference>
<feature type="transmembrane region" description="Helical" evidence="8">
    <location>
        <begin position="80"/>
        <end position="99"/>
    </location>
</feature>
<organism evidence="10">
    <name type="scientific">uncultured Ramlibacter sp</name>
    <dbReference type="NCBI Taxonomy" id="260755"/>
    <lineage>
        <taxon>Bacteria</taxon>
        <taxon>Pseudomonadati</taxon>
        <taxon>Pseudomonadota</taxon>
        <taxon>Betaproteobacteria</taxon>
        <taxon>Burkholderiales</taxon>
        <taxon>Comamonadaceae</taxon>
        <taxon>Ramlibacter</taxon>
        <taxon>environmental samples</taxon>
    </lineage>
</organism>
<keyword evidence="5 8" id="KW-0472">Membrane</keyword>
<sequence length="409" mass="44947">MEDPAFRPWLTRRSWALSVRYCKVVALLIPPAALATDVPLLQRGVQGVEWLIAWQVSAELICIGLILADRWAPGLRGREGPLYTFCGLFIAMCVWIGMIDGGLRGDFSIYAAGMTFGAAVAATPRRIRQPMYAASLFALAIPVWQREAGDVVRVVAGLVNPFCVVMLCLWLDRFTYSRDLALYRETRRAEAERARADEVLYNVLPQAVADEIKRDKRVQARKFDNLGVLFADIAGFTQFSSRLPPDALILVLDEIFSSFDALVQQHRVEKIKTIGDAYMVVSNGRLPALCQLALDMRERLDQYNRANGTQLAMRIGIHAGPAVAGVLGIQRFLYDVWGDTVNVASRLESAGQAGGIHVSDAVVRQAGDGLSFSARGLVELQGRGRMLTYWLLGPAGIEAGVQQPVRAAA</sequence>
<keyword evidence="2 8" id="KW-0812">Transmembrane</keyword>
<keyword evidence="4 8" id="KW-1133">Transmembrane helix</keyword>
<dbReference type="InterPro" id="IPR018297">
    <property type="entry name" value="A/G_cyclase_CS"/>
</dbReference>
<protein>
    <submittedName>
        <fullName evidence="10">Proteins incorrectly called adenylate cyclase</fullName>
    </submittedName>
</protein>
<dbReference type="PANTHER" id="PTHR11920">
    <property type="entry name" value="GUANYLYL CYCLASE"/>
    <property type="match status" value="1"/>
</dbReference>
<gene>
    <name evidence="10" type="ORF">AVDCRST_MAG51-3432</name>
</gene>
<evidence type="ECO:0000256" key="2">
    <source>
        <dbReference type="ARBA" id="ARBA00022692"/>
    </source>
</evidence>
<dbReference type="SUPFAM" id="SSF55073">
    <property type="entry name" value="Nucleotide cyclase"/>
    <property type="match status" value="1"/>
</dbReference>
<feature type="domain" description="Guanylate cyclase" evidence="9">
    <location>
        <begin position="227"/>
        <end position="348"/>
    </location>
</feature>
<keyword evidence="3" id="KW-0547">Nucleotide-binding</keyword>
<dbReference type="PROSITE" id="PS00452">
    <property type="entry name" value="GUANYLATE_CYCLASE_1"/>
    <property type="match status" value="1"/>
</dbReference>
<dbReference type="GO" id="GO:0000166">
    <property type="term" value="F:nucleotide binding"/>
    <property type="evidence" value="ECO:0007669"/>
    <property type="project" value="UniProtKB-KW"/>
</dbReference>
<dbReference type="PANTHER" id="PTHR11920:SF335">
    <property type="entry name" value="GUANYLATE CYCLASE"/>
    <property type="match status" value="1"/>
</dbReference>